<dbReference type="InterPro" id="IPR003583">
    <property type="entry name" value="Hlx-hairpin-Hlx_DNA-bd_motif"/>
</dbReference>
<dbReference type="PANTHER" id="PTHR43022">
    <property type="entry name" value="PROTEIN SMF"/>
    <property type="match status" value="1"/>
</dbReference>
<dbReference type="AlphaFoldDB" id="A0A497E5X4"/>
<dbReference type="Pfam" id="PF14520">
    <property type="entry name" value="HHH_5"/>
    <property type="match status" value="1"/>
</dbReference>
<dbReference type="GO" id="GO:0006281">
    <property type="term" value="P:DNA repair"/>
    <property type="evidence" value="ECO:0007669"/>
    <property type="project" value="InterPro"/>
</dbReference>
<evidence type="ECO:0000313" key="3">
    <source>
        <dbReference type="EMBL" id="RLE10708.1"/>
    </source>
</evidence>
<dbReference type="Proteomes" id="UP000279422">
    <property type="component" value="Unassembled WGS sequence"/>
</dbReference>
<dbReference type="InterPro" id="IPR010994">
    <property type="entry name" value="RuvA_2-like"/>
</dbReference>
<feature type="domain" description="Helix-hairpin-helix DNA-binding motif class 1" evidence="2">
    <location>
        <begin position="43"/>
        <end position="62"/>
    </location>
</feature>
<name>A0A497E5X4_UNCAE</name>
<dbReference type="Gene3D" id="3.40.50.450">
    <property type="match status" value="1"/>
</dbReference>
<dbReference type="PANTHER" id="PTHR43022:SF1">
    <property type="entry name" value="PROTEIN SMF"/>
    <property type="match status" value="1"/>
</dbReference>
<comment type="caution">
    <text evidence="3">The sequence shown here is derived from an EMBL/GenBank/DDBJ whole genome shotgun (WGS) entry which is preliminary data.</text>
</comment>
<evidence type="ECO:0000313" key="4">
    <source>
        <dbReference type="Proteomes" id="UP000279422"/>
    </source>
</evidence>
<dbReference type="Pfam" id="PF02481">
    <property type="entry name" value="DNA_processg_A"/>
    <property type="match status" value="1"/>
</dbReference>
<dbReference type="Gene3D" id="1.10.10.10">
    <property type="entry name" value="Winged helix-like DNA-binding domain superfamily/Winged helix DNA-binding domain"/>
    <property type="match status" value="1"/>
</dbReference>
<dbReference type="SUPFAM" id="SSF47781">
    <property type="entry name" value="RuvA domain 2-like"/>
    <property type="match status" value="1"/>
</dbReference>
<dbReference type="SUPFAM" id="SSF102405">
    <property type="entry name" value="MCP/YpsA-like"/>
    <property type="match status" value="1"/>
</dbReference>
<dbReference type="Pfam" id="PF17782">
    <property type="entry name" value="WHD_DprA"/>
    <property type="match status" value="1"/>
</dbReference>
<dbReference type="InterPro" id="IPR041614">
    <property type="entry name" value="DprA_WH"/>
</dbReference>
<dbReference type="GO" id="GO:0003677">
    <property type="term" value="F:DNA binding"/>
    <property type="evidence" value="ECO:0007669"/>
    <property type="project" value="InterPro"/>
</dbReference>
<sequence>MRHIDSYRDWILLSKVSHLGPKRCRELVRHFGSPGKVLSASVKKLMEVPGIGKEVALSIVRARESVDVEKDLEYMDEVGITLVNFQDSLYPVNLRTISDPPFLLYVRGELKKEDENAVAIVGTRRATTYGRLTARRLARDLGRRGVTIVSGMARGIDTAAHQGALEVGARTIAVLGCGIDVVYPPENRKLMEEIVKNGAVVSEFPLGTLPEAPNFPQRNRIISGLSKGVLVVEAPLRSGALITVDFALEQGREVFAVPGQINSPTSQGVNRLIKEGAKLVESVEDVMEELGFSLCEDRAAMKRAEEKERSLSLEEKKIFSLLKDVPVHIDFIISGSGMSASKVAAVLVGLQLKGLVRELPGKLFVKG</sequence>
<feature type="domain" description="Helix-hairpin-helix DNA-binding motif class 1" evidence="2">
    <location>
        <begin position="11"/>
        <end position="30"/>
    </location>
</feature>
<proteinExistence type="inferred from homology"/>
<gene>
    <name evidence="3" type="primary">dprA</name>
    <name evidence="3" type="ORF">DRJ00_00510</name>
</gene>
<dbReference type="NCBIfam" id="TIGR00732">
    <property type="entry name" value="dprA"/>
    <property type="match status" value="1"/>
</dbReference>
<evidence type="ECO:0000259" key="2">
    <source>
        <dbReference type="SMART" id="SM00278"/>
    </source>
</evidence>
<dbReference type="InterPro" id="IPR036388">
    <property type="entry name" value="WH-like_DNA-bd_sf"/>
</dbReference>
<evidence type="ECO:0000256" key="1">
    <source>
        <dbReference type="ARBA" id="ARBA00006525"/>
    </source>
</evidence>
<dbReference type="InterPro" id="IPR057666">
    <property type="entry name" value="DrpA_SLOG"/>
</dbReference>
<organism evidence="3 4">
    <name type="scientific">Aerophobetes bacterium</name>
    <dbReference type="NCBI Taxonomy" id="2030807"/>
    <lineage>
        <taxon>Bacteria</taxon>
        <taxon>Candidatus Aerophobota</taxon>
    </lineage>
</organism>
<accession>A0A497E5X4</accession>
<dbReference type="InterPro" id="IPR003488">
    <property type="entry name" value="DprA"/>
</dbReference>
<dbReference type="EMBL" id="QMPZ01000003">
    <property type="protein sequence ID" value="RLE10708.1"/>
    <property type="molecule type" value="Genomic_DNA"/>
</dbReference>
<comment type="similarity">
    <text evidence="1">Belongs to the DprA/Smf family.</text>
</comment>
<dbReference type="GO" id="GO:0009294">
    <property type="term" value="P:DNA-mediated transformation"/>
    <property type="evidence" value="ECO:0007669"/>
    <property type="project" value="InterPro"/>
</dbReference>
<reference evidence="3 4" key="1">
    <citation type="submission" date="2018-06" db="EMBL/GenBank/DDBJ databases">
        <title>Extensive metabolic versatility and redundancy in microbially diverse, dynamic hydrothermal sediments.</title>
        <authorList>
            <person name="Dombrowski N."/>
            <person name="Teske A."/>
            <person name="Baker B.J."/>
        </authorList>
    </citation>
    <scope>NUCLEOTIDE SEQUENCE [LARGE SCALE GENOMIC DNA]</scope>
    <source>
        <strain evidence="3">B47_G16</strain>
    </source>
</reference>
<protein>
    <submittedName>
        <fullName evidence="3">DNA-protecting protein DprA</fullName>
    </submittedName>
</protein>
<dbReference type="SMART" id="SM00278">
    <property type="entry name" value="HhH1"/>
    <property type="match status" value="2"/>
</dbReference>